<evidence type="ECO:0000313" key="2">
    <source>
        <dbReference type="EMBL" id="KMT60278.1"/>
    </source>
</evidence>
<evidence type="ECO:0000313" key="3">
    <source>
        <dbReference type="Proteomes" id="UP000052258"/>
    </source>
</evidence>
<evidence type="ECO:0000259" key="1">
    <source>
        <dbReference type="Pfam" id="PF00144"/>
    </source>
</evidence>
<protein>
    <recommendedName>
        <fullName evidence="1">Beta-lactamase-related domain-containing protein</fullName>
    </recommendedName>
</protein>
<dbReference type="PATRIC" id="fig|1430899.3.peg.916"/>
<dbReference type="InterPro" id="IPR050789">
    <property type="entry name" value="Diverse_Enzym_Activities"/>
</dbReference>
<organism evidence="2 3">
    <name type="scientific">Listeria fleischmannii 1991</name>
    <dbReference type="NCBI Taxonomy" id="1430899"/>
    <lineage>
        <taxon>Bacteria</taxon>
        <taxon>Bacillati</taxon>
        <taxon>Bacillota</taxon>
        <taxon>Bacilli</taxon>
        <taxon>Bacillales</taxon>
        <taxon>Listeriaceae</taxon>
        <taxon>Listeria</taxon>
    </lineage>
</organism>
<dbReference type="RefSeq" id="WP_007476728.1">
    <property type="nucleotide sequence ID" value="NZ_KQ130613.1"/>
</dbReference>
<dbReference type="OrthoDB" id="9773047at2"/>
<dbReference type="PANTHER" id="PTHR43283:SF7">
    <property type="entry name" value="BETA-LACTAMASE-RELATED DOMAIN-CONTAINING PROTEIN"/>
    <property type="match status" value="1"/>
</dbReference>
<name>A0A0J8GHQ4_9LIST</name>
<dbReference type="Gene3D" id="3.40.710.10">
    <property type="entry name" value="DD-peptidase/beta-lactamase superfamily"/>
    <property type="match status" value="1"/>
</dbReference>
<dbReference type="InterPro" id="IPR012338">
    <property type="entry name" value="Beta-lactam/transpept-like"/>
</dbReference>
<dbReference type="AlphaFoldDB" id="A0A0J8GHQ4"/>
<proteinExistence type="predicted"/>
<dbReference type="SUPFAM" id="SSF56601">
    <property type="entry name" value="beta-lactamase/transpeptidase-like"/>
    <property type="match status" value="1"/>
</dbReference>
<feature type="domain" description="Beta-lactamase-related" evidence="1">
    <location>
        <begin position="99"/>
        <end position="403"/>
    </location>
</feature>
<dbReference type="InterPro" id="IPR001466">
    <property type="entry name" value="Beta-lactam-related"/>
</dbReference>
<dbReference type="PANTHER" id="PTHR43283">
    <property type="entry name" value="BETA-LACTAMASE-RELATED"/>
    <property type="match status" value="1"/>
</dbReference>
<accession>A0A0J8GHQ4</accession>
<reference evidence="2 3" key="1">
    <citation type="journal article" date="2015" name="Genome Biol. Evol.">
        <title>Comparative Genomics of Listeria Sensu Lato: Genus-Wide Differences in Evolutionary Dynamics and the Progressive Gain of Complex, Potentially Pathogenicity-Related Traits through Lateral Gene Transfer.</title>
        <authorList>
            <person name="Chiara M."/>
            <person name="Caruso M."/>
            <person name="D'Erchia A.M."/>
            <person name="Manzari C."/>
            <person name="Fraccalvieri R."/>
            <person name="Goffredo E."/>
            <person name="Latorre L."/>
            <person name="Miccolupo A."/>
            <person name="Padalino I."/>
            <person name="Santagada G."/>
            <person name="Chiocco D."/>
            <person name="Pesole G."/>
            <person name="Horner D.S."/>
            <person name="Parisi A."/>
        </authorList>
    </citation>
    <scope>NUCLEOTIDE SEQUENCE [LARGE SCALE GENOMIC DNA]</scope>
    <source>
        <strain evidence="2 3">1991</strain>
    </source>
</reference>
<dbReference type="EMBL" id="AZHO01000010">
    <property type="protein sequence ID" value="KMT60278.1"/>
    <property type="molecule type" value="Genomic_DNA"/>
</dbReference>
<sequence length="416" mass="47244">MNKNNTNLYADISIEEIRNIQAYFKKVENQPDIQQASSMTAYLWQNMSRNQRCAMVLRDGQISELSINIKQGIGEIMYTHKSQGIQTVNEHFDCYPMDAMVIVQEGVIVHEAYKTMRPFDKHNWFSCGKTIVSILIGLLVDEGKINLEDVVTDYLAELSQSVWESVRVQDILDMTTGLDSTEHDDILDDSRTNPDRGWFQWAVSMGIFPNDNNQQSVVSEVLRKMKRTKPAGEVFEYNSINTWVLEMMVEQVSGKPLAEFLSEKIWRNIGAQADAYVSVNPDGYPMSFGFMSSTLRDFARYGLMFSPSWNKVSSQKIVPDDYIRRLQVSGNLERYAKGFIGKEMLGMLDESAITNSNQWDAVFSDGDFYKQGVGGQGLYVSPSRDLVIAWFCTGGNDELTMARAIALSSEINQRTR</sequence>
<dbReference type="Pfam" id="PF00144">
    <property type="entry name" value="Beta-lactamase"/>
    <property type="match status" value="1"/>
</dbReference>
<gene>
    <name evidence="2" type="ORF">X560_0890</name>
</gene>
<comment type="caution">
    <text evidence="2">The sequence shown here is derived from an EMBL/GenBank/DDBJ whole genome shotgun (WGS) entry which is preliminary data.</text>
</comment>
<keyword evidence="3" id="KW-1185">Reference proteome</keyword>
<dbReference type="Proteomes" id="UP000052258">
    <property type="component" value="Unassembled WGS sequence"/>
</dbReference>